<name>A0A1S8M8K9_9CLOT</name>
<evidence type="ECO:0000313" key="1">
    <source>
        <dbReference type="EMBL" id="URZ10623.1"/>
    </source>
</evidence>
<dbReference type="RefSeq" id="WP_176091618.1">
    <property type="nucleotide sequence ID" value="NZ_CP096983.1"/>
</dbReference>
<dbReference type="KEGG" id="crw:CROST_013330"/>
<organism evidence="1 2">
    <name type="scientific">Clostridium felsineum</name>
    <dbReference type="NCBI Taxonomy" id="36839"/>
    <lineage>
        <taxon>Bacteria</taxon>
        <taxon>Bacillati</taxon>
        <taxon>Bacillota</taxon>
        <taxon>Clostridia</taxon>
        <taxon>Eubacteriales</taxon>
        <taxon>Clostridiaceae</taxon>
        <taxon>Clostridium</taxon>
    </lineage>
</organism>
<gene>
    <name evidence="1" type="ORF">CROST_013330</name>
</gene>
<accession>A0A1S8M8K9</accession>
<reference evidence="1 2" key="1">
    <citation type="submission" date="2022-04" db="EMBL/GenBank/DDBJ databases">
        <title>Genome sequence of C. roseum typestrain.</title>
        <authorList>
            <person name="Poehlein A."/>
            <person name="Schoch T."/>
            <person name="Duerre P."/>
            <person name="Daniel R."/>
        </authorList>
    </citation>
    <scope>NUCLEOTIDE SEQUENCE [LARGE SCALE GENOMIC DNA]</scope>
    <source>
        <strain evidence="1 2">DSM 7320</strain>
    </source>
</reference>
<sequence>MKYKNYVSILVIFILVLSLFASIIGIFSTGEGRMHTIISLYGQKIILYGKGIYKNDSVSVATQGIAQDMVTVILGIPLLIVSLIFYRKKSLRGHLFLCGTLAYFLYTYTSYTFLWMYNSLFLIYVSLMSIIFFAFVLTIITVDMKNLPKYFSEKFPVKCFGIFYIFLGVLISFLWLQRILQPLITNTIPISLEQYTTLPIQALDLAFVVPLSIIAGIFIIKQKSLGYLLSSIITIKGVTMFTSITAMIVSEIISGIKLSIIEILVFPLFNLAIIYLAFSLMKNINIKIGGSI</sequence>
<dbReference type="EMBL" id="CP096983">
    <property type="protein sequence ID" value="URZ10623.1"/>
    <property type="molecule type" value="Genomic_DNA"/>
</dbReference>
<keyword evidence="2" id="KW-1185">Reference proteome</keyword>
<dbReference type="STRING" id="84029.CROST_34840"/>
<protein>
    <submittedName>
        <fullName evidence="1">Uncharacterized protein</fullName>
    </submittedName>
</protein>
<dbReference type="Proteomes" id="UP000190951">
    <property type="component" value="Chromosome"/>
</dbReference>
<dbReference type="AlphaFoldDB" id="A0A1S8M8K9"/>
<proteinExistence type="predicted"/>
<evidence type="ECO:0000313" key="2">
    <source>
        <dbReference type="Proteomes" id="UP000190951"/>
    </source>
</evidence>